<gene>
    <name evidence="3" type="ORF">B9Z19DRAFT_1196528</name>
</gene>
<accession>A0A2T6ZEU1</accession>
<evidence type="ECO:0000256" key="2">
    <source>
        <dbReference type="SAM" id="SignalP"/>
    </source>
</evidence>
<organism evidence="3 4">
    <name type="scientific">Tuber borchii</name>
    <name type="common">White truffle</name>
    <dbReference type="NCBI Taxonomy" id="42251"/>
    <lineage>
        <taxon>Eukaryota</taxon>
        <taxon>Fungi</taxon>
        <taxon>Dikarya</taxon>
        <taxon>Ascomycota</taxon>
        <taxon>Pezizomycotina</taxon>
        <taxon>Pezizomycetes</taxon>
        <taxon>Pezizales</taxon>
        <taxon>Tuberaceae</taxon>
        <taxon>Tuber</taxon>
    </lineage>
</organism>
<dbReference type="Pfam" id="PF14223">
    <property type="entry name" value="Retrotran_gag_2"/>
    <property type="match status" value="1"/>
</dbReference>
<dbReference type="Proteomes" id="UP000244722">
    <property type="component" value="Unassembled WGS sequence"/>
</dbReference>
<reference evidence="3 4" key="1">
    <citation type="submission" date="2017-04" db="EMBL/GenBank/DDBJ databases">
        <title>Draft genome sequence of Tuber borchii Vittad., a whitish edible truffle.</title>
        <authorList>
            <consortium name="DOE Joint Genome Institute"/>
            <person name="Murat C."/>
            <person name="Kuo A."/>
            <person name="Barry K.W."/>
            <person name="Clum A."/>
            <person name="Dockter R.B."/>
            <person name="Fauchery L."/>
            <person name="Iotti M."/>
            <person name="Kohler A."/>
            <person name="Labutti K."/>
            <person name="Lindquist E.A."/>
            <person name="Lipzen A."/>
            <person name="Ohm R.A."/>
            <person name="Wang M."/>
            <person name="Grigoriev I.V."/>
            <person name="Zambonelli A."/>
            <person name="Martin F.M."/>
        </authorList>
    </citation>
    <scope>NUCLEOTIDE SEQUENCE [LARGE SCALE GENOMIC DNA]</scope>
    <source>
        <strain evidence="3 4">Tbo3840</strain>
    </source>
</reference>
<keyword evidence="2" id="KW-0732">Signal</keyword>
<feature type="region of interest" description="Disordered" evidence="1">
    <location>
        <begin position="291"/>
        <end position="313"/>
    </location>
</feature>
<comment type="caution">
    <text evidence="3">The sequence shown here is derived from an EMBL/GenBank/DDBJ whole genome shotgun (WGS) entry which is preliminary data.</text>
</comment>
<keyword evidence="4" id="KW-1185">Reference proteome</keyword>
<evidence type="ECO:0000313" key="3">
    <source>
        <dbReference type="EMBL" id="PUU74018.1"/>
    </source>
</evidence>
<protein>
    <submittedName>
        <fullName evidence="3">Uncharacterized protein</fullName>
    </submittedName>
</protein>
<dbReference type="AlphaFoldDB" id="A0A2T6ZEU1"/>
<dbReference type="Gene3D" id="4.10.60.10">
    <property type="entry name" value="Zinc finger, CCHC-type"/>
    <property type="match status" value="1"/>
</dbReference>
<dbReference type="OrthoDB" id="10656275at2759"/>
<name>A0A2T6ZEU1_TUBBO</name>
<sequence length="313" mass="35031">MFLELLLLRLQSLEAYNSYHQLEAKAKGVILGSTSPAFRLYLTGMTTAKEMWNTLKNHLDKAASINGRLALRRQLLSASPLAGSEQRIDDTSFKDKLLSSLPTSYNNLMEIIHEREAELSVEDVIRKVQQSEIAKEMEVKSTNTSLATGSALITTSRNDFAHRRFVPVRSRNMNCYSPYNNPSSHFNGICFHYKEKGHQASMCPHSLPGSRFNTSHIGYMKNNGNKPTSTCFAYGEVRHRSQDCHYTSLTQDQAVRDRNTLLTWRTSTIHKTGQDTTTSQANLAIQGQSNAINPSASMSSDQSLLHSSHPNGF</sequence>
<evidence type="ECO:0000256" key="1">
    <source>
        <dbReference type="SAM" id="MobiDB-lite"/>
    </source>
</evidence>
<proteinExistence type="predicted"/>
<feature type="compositionally biased region" description="Low complexity" evidence="1">
    <location>
        <begin position="295"/>
        <end position="313"/>
    </location>
</feature>
<feature type="signal peptide" evidence="2">
    <location>
        <begin position="1"/>
        <end position="15"/>
    </location>
</feature>
<evidence type="ECO:0000313" key="4">
    <source>
        <dbReference type="Proteomes" id="UP000244722"/>
    </source>
</evidence>
<feature type="chain" id="PRO_5015469125" evidence="2">
    <location>
        <begin position="16"/>
        <end position="313"/>
    </location>
</feature>
<dbReference type="EMBL" id="NESQ01000327">
    <property type="protein sequence ID" value="PUU74018.1"/>
    <property type="molecule type" value="Genomic_DNA"/>
</dbReference>